<evidence type="ECO:0008006" key="4">
    <source>
        <dbReference type="Google" id="ProtNLM"/>
    </source>
</evidence>
<comment type="caution">
    <text evidence="2">The sequence shown here is derived from an EMBL/GenBank/DDBJ whole genome shotgun (WGS) entry which is preliminary data.</text>
</comment>
<dbReference type="OrthoDB" id="192748at2759"/>
<dbReference type="AlphaFoldDB" id="A0A9P6JVG3"/>
<keyword evidence="1" id="KW-0472">Membrane</keyword>
<evidence type="ECO:0000313" key="2">
    <source>
        <dbReference type="EMBL" id="KAF9534481.1"/>
    </source>
</evidence>
<name>A0A9P6JVG3_9AGAR</name>
<keyword evidence="3" id="KW-1185">Reference proteome</keyword>
<sequence>MQISKVWLVNRTISRLSNAQSSTGLRPTFPQSERKKMEGMGEDFRPPWVYVGTRLISFVVIPAVGLYSVFLYDFGTQNHVFTPVRRWTANAFSSFFTLSSEEKKLLQQEQDVGQGYTKP</sequence>
<feature type="transmembrane region" description="Helical" evidence="1">
    <location>
        <begin position="48"/>
        <end position="72"/>
    </location>
</feature>
<reference evidence="2" key="1">
    <citation type="submission" date="2020-11" db="EMBL/GenBank/DDBJ databases">
        <authorList>
            <consortium name="DOE Joint Genome Institute"/>
            <person name="Ahrendt S."/>
            <person name="Riley R."/>
            <person name="Andreopoulos W."/>
            <person name="Labutti K."/>
            <person name="Pangilinan J."/>
            <person name="Ruiz-Duenas F.J."/>
            <person name="Barrasa J.M."/>
            <person name="Sanchez-Garcia M."/>
            <person name="Camarero S."/>
            <person name="Miyauchi S."/>
            <person name="Serrano A."/>
            <person name="Linde D."/>
            <person name="Babiker R."/>
            <person name="Drula E."/>
            <person name="Ayuso-Fernandez I."/>
            <person name="Pacheco R."/>
            <person name="Padilla G."/>
            <person name="Ferreira P."/>
            <person name="Barriuso J."/>
            <person name="Kellner H."/>
            <person name="Castanera R."/>
            <person name="Alfaro M."/>
            <person name="Ramirez L."/>
            <person name="Pisabarro A.G."/>
            <person name="Kuo A."/>
            <person name="Tritt A."/>
            <person name="Lipzen A."/>
            <person name="He G."/>
            <person name="Yan M."/>
            <person name="Ng V."/>
            <person name="Cullen D."/>
            <person name="Martin F."/>
            <person name="Rosso M.-N."/>
            <person name="Henrissat B."/>
            <person name="Hibbett D."/>
            <person name="Martinez A.T."/>
            <person name="Grigoriev I.V."/>
        </authorList>
    </citation>
    <scope>NUCLEOTIDE SEQUENCE</scope>
    <source>
        <strain evidence="2">CBS 506.95</strain>
    </source>
</reference>
<dbReference type="Proteomes" id="UP000807306">
    <property type="component" value="Unassembled WGS sequence"/>
</dbReference>
<proteinExistence type="predicted"/>
<keyword evidence="1" id="KW-0812">Transmembrane</keyword>
<evidence type="ECO:0000256" key="1">
    <source>
        <dbReference type="SAM" id="Phobius"/>
    </source>
</evidence>
<organism evidence="2 3">
    <name type="scientific">Crepidotus variabilis</name>
    <dbReference type="NCBI Taxonomy" id="179855"/>
    <lineage>
        <taxon>Eukaryota</taxon>
        <taxon>Fungi</taxon>
        <taxon>Dikarya</taxon>
        <taxon>Basidiomycota</taxon>
        <taxon>Agaricomycotina</taxon>
        <taxon>Agaricomycetes</taxon>
        <taxon>Agaricomycetidae</taxon>
        <taxon>Agaricales</taxon>
        <taxon>Agaricineae</taxon>
        <taxon>Crepidotaceae</taxon>
        <taxon>Crepidotus</taxon>
    </lineage>
</organism>
<gene>
    <name evidence="2" type="ORF">CPB83DRAFT_889464</name>
</gene>
<accession>A0A9P6JVG3</accession>
<protein>
    <recommendedName>
        <fullName evidence="4">Transmembrane protein</fullName>
    </recommendedName>
</protein>
<dbReference type="EMBL" id="MU157826">
    <property type="protein sequence ID" value="KAF9534481.1"/>
    <property type="molecule type" value="Genomic_DNA"/>
</dbReference>
<keyword evidence="1" id="KW-1133">Transmembrane helix</keyword>
<evidence type="ECO:0000313" key="3">
    <source>
        <dbReference type="Proteomes" id="UP000807306"/>
    </source>
</evidence>